<evidence type="ECO:0000313" key="1">
    <source>
        <dbReference type="EMBL" id="PJG86175.1"/>
    </source>
</evidence>
<accession>A0A2M8S4V8</accession>
<gene>
    <name evidence="1" type="ORF">CVP05_03110</name>
</gene>
<reference evidence="1 2" key="1">
    <citation type="submission" date="2017-11" db="EMBL/GenBank/DDBJ databases">
        <title>Reclassification of Bisgaard taxon 7 as Conservatibacter flavescens gen. nov., sp. nov.</title>
        <authorList>
            <person name="Christensen H."/>
        </authorList>
    </citation>
    <scope>NUCLEOTIDE SEQUENCE [LARGE SCALE GENOMIC DNA]</scope>
    <source>
        <strain evidence="1 2">7_4</strain>
    </source>
</reference>
<name>A0A2M8S4V8_9PAST</name>
<dbReference type="OrthoDB" id="7596112at2"/>
<dbReference type="AlphaFoldDB" id="A0A2M8S4V8"/>
<dbReference type="Pfam" id="PF10084">
    <property type="entry name" value="DUF2322"/>
    <property type="match status" value="1"/>
</dbReference>
<organism evidence="1 2">
    <name type="scientific">Conservatibacter flavescens</name>
    <dbReference type="NCBI Taxonomy" id="28161"/>
    <lineage>
        <taxon>Bacteria</taxon>
        <taxon>Pseudomonadati</taxon>
        <taxon>Pseudomonadota</taxon>
        <taxon>Gammaproteobacteria</taxon>
        <taxon>Pasteurellales</taxon>
        <taxon>Pasteurellaceae</taxon>
        <taxon>Conservatibacter</taxon>
    </lineage>
</organism>
<dbReference type="InterPro" id="IPR016755">
    <property type="entry name" value="UCP019302"/>
</dbReference>
<dbReference type="PIRSF" id="PIRSF019302">
    <property type="entry name" value="UCP019302"/>
    <property type="match status" value="1"/>
</dbReference>
<proteinExistence type="predicted"/>
<dbReference type="Proteomes" id="UP000229329">
    <property type="component" value="Unassembled WGS sequence"/>
</dbReference>
<comment type="caution">
    <text evidence="1">The sequence shown here is derived from an EMBL/GenBank/DDBJ whole genome shotgun (WGS) entry which is preliminary data.</text>
</comment>
<sequence>MDFKQILTTLPTVDHLSGLDIVDVNQQVIHHIPAIEGKLGSLRVYYALALAFSGQLDRTSAEKGLALFAEHTLDAKANIGKHPNIDFLFNVIDKSLNYRLIAVEK</sequence>
<protein>
    <submittedName>
        <fullName evidence="1">DUF2322 domain-containing protein</fullName>
    </submittedName>
</protein>
<keyword evidence="2" id="KW-1185">Reference proteome</keyword>
<evidence type="ECO:0000313" key="2">
    <source>
        <dbReference type="Proteomes" id="UP000229329"/>
    </source>
</evidence>
<dbReference type="EMBL" id="PHHA01000003">
    <property type="protein sequence ID" value="PJG86175.1"/>
    <property type="molecule type" value="Genomic_DNA"/>
</dbReference>
<dbReference type="RefSeq" id="WP_100288107.1">
    <property type="nucleotide sequence ID" value="NZ_PHHA01000003.1"/>
</dbReference>